<protein>
    <submittedName>
        <fullName evidence="1">Uncharacterized protein</fullName>
    </submittedName>
</protein>
<evidence type="ECO:0000313" key="2">
    <source>
        <dbReference type="Proteomes" id="UP000831701"/>
    </source>
</evidence>
<proteinExistence type="predicted"/>
<name>A0ACB8VU78_9TELE</name>
<evidence type="ECO:0000313" key="1">
    <source>
        <dbReference type="EMBL" id="KAI3359133.1"/>
    </source>
</evidence>
<reference evidence="1" key="1">
    <citation type="submission" date="2022-04" db="EMBL/GenBank/DDBJ databases">
        <title>Jade perch genome.</title>
        <authorList>
            <person name="Chao B."/>
        </authorList>
    </citation>
    <scope>NUCLEOTIDE SEQUENCE</scope>
    <source>
        <strain evidence="1">CB-2022</strain>
    </source>
</reference>
<keyword evidence="2" id="KW-1185">Reference proteome</keyword>
<organism evidence="1 2">
    <name type="scientific">Scortum barcoo</name>
    <name type="common">barcoo grunter</name>
    <dbReference type="NCBI Taxonomy" id="214431"/>
    <lineage>
        <taxon>Eukaryota</taxon>
        <taxon>Metazoa</taxon>
        <taxon>Chordata</taxon>
        <taxon>Craniata</taxon>
        <taxon>Vertebrata</taxon>
        <taxon>Euteleostomi</taxon>
        <taxon>Actinopterygii</taxon>
        <taxon>Neopterygii</taxon>
        <taxon>Teleostei</taxon>
        <taxon>Neoteleostei</taxon>
        <taxon>Acanthomorphata</taxon>
        <taxon>Eupercaria</taxon>
        <taxon>Centrarchiformes</taxon>
        <taxon>Terapontoidei</taxon>
        <taxon>Terapontidae</taxon>
        <taxon>Scortum</taxon>
    </lineage>
</organism>
<dbReference type="Proteomes" id="UP000831701">
    <property type="component" value="Chromosome 17"/>
</dbReference>
<gene>
    <name evidence="1" type="ORF">L3Q82_002590</name>
</gene>
<sequence length="347" mass="38335">MSKVLASRLREVMASIIHPDQTYCVPGRLISDNVTLIRDILEAVLVDFFWDRLHWVPQSILFLPKEEGGQGLVHLASRGAAFRLQFLQRLLTGPADLVWRRLSCCILQRCGGLRLGPALFLMDCRRSGHFISASVLQKCFLSVDFTEEAEEGTGRLSVLALTGTGTVWRVVELAGPRLDDPVGLAAQLGLRSTRIMGQILKHWRQKLTAEQFLLLNDFCYGSLQQNCEDPFPPIRLFPDFKNCSGPLLELADSVGVSLEDASGKTLYRLVGCFFGVGWWWGGQSGVMPVVSSQEELEKLTRRHAVKVLPQAGCSVEEVGSAVGEVVGFESASSRRLSYEQCCGDFSG</sequence>
<accession>A0ACB8VU78</accession>
<dbReference type="EMBL" id="CM041547">
    <property type="protein sequence ID" value="KAI3359133.1"/>
    <property type="molecule type" value="Genomic_DNA"/>
</dbReference>
<comment type="caution">
    <text evidence="1">The sequence shown here is derived from an EMBL/GenBank/DDBJ whole genome shotgun (WGS) entry which is preliminary data.</text>
</comment>